<dbReference type="Proteomes" id="UP001732700">
    <property type="component" value="Chromosome 5A"/>
</dbReference>
<protein>
    <submittedName>
        <fullName evidence="1">Uncharacterized protein</fullName>
    </submittedName>
</protein>
<dbReference type="EnsemblPlants" id="AVESA.00010b.r2.5AG0805180.1">
    <property type="protein sequence ID" value="AVESA.00010b.r2.5AG0805180.1.CDS"/>
    <property type="gene ID" value="AVESA.00010b.r2.5AG0805180"/>
</dbReference>
<evidence type="ECO:0000313" key="2">
    <source>
        <dbReference type="Proteomes" id="UP001732700"/>
    </source>
</evidence>
<reference evidence="1" key="2">
    <citation type="submission" date="2025-09" db="UniProtKB">
        <authorList>
            <consortium name="EnsemblPlants"/>
        </authorList>
    </citation>
    <scope>IDENTIFICATION</scope>
</reference>
<proteinExistence type="predicted"/>
<organism evidence="1 2">
    <name type="scientific">Avena sativa</name>
    <name type="common">Oat</name>
    <dbReference type="NCBI Taxonomy" id="4498"/>
    <lineage>
        <taxon>Eukaryota</taxon>
        <taxon>Viridiplantae</taxon>
        <taxon>Streptophyta</taxon>
        <taxon>Embryophyta</taxon>
        <taxon>Tracheophyta</taxon>
        <taxon>Spermatophyta</taxon>
        <taxon>Magnoliopsida</taxon>
        <taxon>Liliopsida</taxon>
        <taxon>Poales</taxon>
        <taxon>Poaceae</taxon>
        <taxon>BOP clade</taxon>
        <taxon>Pooideae</taxon>
        <taxon>Poodae</taxon>
        <taxon>Poeae</taxon>
        <taxon>Poeae Chloroplast Group 1 (Aveneae type)</taxon>
        <taxon>Aveninae</taxon>
        <taxon>Avena</taxon>
    </lineage>
</organism>
<sequence length="466" mass="50566">MTKHLDDPQPRKDIVSPSRSSTRTPRPTRVRHRQSKPRYQTSSPSTSRTPTRNDKTPSRTDADDVARKFFTPDAKTDPTRGPDKFGIGQGESDAPTPDQVRPPGTPSARSVGHQAQAVRPLPVPESSSIDQQEERSRMEFQNKEVDALVQKTTGLHAAISKLPSLSPCPDVNALFTDLVTACVPPSPVDVTKLGPEAQEMREGLIRLCSEAEGKLEAHYSDMLAAFDNPLDHLSVFPYYSNYINLSKLEYELLARYVPGGIAPARVAFIGSGPLPFSSFVLAARHLPDTMFDNYDLCAAANDRASKLFRADKDQGARMSFHTADVADLRGELAAYDVVFLAALVGMAAEDKARVIAHLGKHMADGAALVVRSAHGARGFLYPIVDPEDIGRGGFEVLAVCHPDDDVVNSVIIARKSDDVHADGLQNGRGQCARGMAPVVSPPCRFGEMVVDLSQKREGFATAEVAF</sequence>
<keyword evidence="2" id="KW-1185">Reference proteome</keyword>
<reference evidence="1" key="1">
    <citation type="submission" date="2021-05" db="EMBL/GenBank/DDBJ databases">
        <authorList>
            <person name="Scholz U."/>
            <person name="Mascher M."/>
            <person name="Fiebig A."/>
        </authorList>
    </citation>
    <scope>NUCLEOTIDE SEQUENCE [LARGE SCALE GENOMIC DNA]</scope>
</reference>
<evidence type="ECO:0000313" key="1">
    <source>
        <dbReference type="EnsemblPlants" id="AVESA.00010b.r2.5AG0805180.1.CDS"/>
    </source>
</evidence>
<name>A0ACD5XPE4_AVESA</name>
<accession>A0ACD5XPE4</accession>